<organism evidence="1 2">
    <name type="scientific">Didymella pomorum</name>
    <dbReference type="NCBI Taxonomy" id="749634"/>
    <lineage>
        <taxon>Eukaryota</taxon>
        <taxon>Fungi</taxon>
        <taxon>Dikarya</taxon>
        <taxon>Ascomycota</taxon>
        <taxon>Pezizomycotina</taxon>
        <taxon>Dothideomycetes</taxon>
        <taxon>Pleosporomycetidae</taxon>
        <taxon>Pleosporales</taxon>
        <taxon>Pleosporineae</taxon>
        <taxon>Didymellaceae</taxon>
        <taxon>Didymella</taxon>
    </lineage>
</organism>
<comment type="caution">
    <text evidence="1">The sequence shown here is derived from an EMBL/GenBank/DDBJ whole genome shotgun (WGS) entry which is preliminary data.</text>
</comment>
<reference evidence="1" key="1">
    <citation type="submission" date="2022-10" db="EMBL/GenBank/DDBJ databases">
        <title>Tapping the CABI collections for fungal endophytes: first genome assemblies for Collariella, Neodidymelliopsis, Ascochyta clinopodiicola, Didymella pomorum, Didymosphaeria variabile, Neocosmospora piperis and Neocucurbitaria cava.</title>
        <authorList>
            <person name="Hill R."/>
        </authorList>
    </citation>
    <scope>NUCLEOTIDE SEQUENCE</scope>
    <source>
        <strain evidence="1">IMI 355091</strain>
    </source>
</reference>
<gene>
    <name evidence="1" type="ORF">N0V91_009737</name>
</gene>
<proteinExistence type="predicted"/>
<name>A0A9W8Z4P3_9PLEO</name>
<dbReference type="EMBL" id="JAPEVA010000115">
    <property type="protein sequence ID" value="KAJ4399041.1"/>
    <property type="molecule type" value="Genomic_DNA"/>
</dbReference>
<keyword evidence="2" id="KW-1185">Reference proteome</keyword>
<dbReference type="Proteomes" id="UP001140510">
    <property type="component" value="Unassembled WGS sequence"/>
</dbReference>
<dbReference type="OrthoDB" id="4932428at2759"/>
<protein>
    <submittedName>
        <fullName evidence="1">Uncharacterized protein</fullName>
    </submittedName>
</protein>
<dbReference type="AlphaFoldDB" id="A0A9W8Z4P3"/>
<accession>A0A9W8Z4P3</accession>
<evidence type="ECO:0000313" key="1">
    <source>
        <dbReference type="EMBL" id="KAJ4399041.1"/>
    </source>
</evidence>
<sequence>MSSSQRMSLSQAEKHETILALQQHRINTLPSLRRVELAFAALNTPDVAESMTAAWTYYVSSHGLLTELRALTRSCPFSSHCVEEAKRRVYADPESNRSWNLAWLVLRKIKDDQLIAYYAQYQAAQPAIWGGTTPTENQVKGFCDELQREWKGAVRQMLRYWEEPPTQ</sequence>
<evidence type="ECO:0000313" key="2">
    <source>
        <dbReference type="Proteomes" id="UP001140510"/>
    </source>
</evidence>